<evidence type="ECO:0000256" key="1">
    <source>
        <dbReference type="SAM" id="SignalP"/>
    </source>
</evidence>
<dbReference type="Proteomes" id="UP001500731">
    <property type="component" value="Unassembled WGS sequence"/>
</dbReference>
<comment type="caution">
    <text evidence="2">The sequence shown here is derived from an EMBL/GenBank/DDBJ whole genome shotgun (WGS) entry which is preliminary data.</text>
</comment>
<keyword evidence="1" id="KW-0732">Signal</keyword>
<feature type="chain" id="PRO_5047084565" evidence="1">
    <location>
        <begin position="30"/>
        <end position="602"/>
    </location>
</feature>
<protein>
    <submittedName>
        <fullName evidence="2">Uncharacterized protein</fullName>
    </submittedName>
</protein>
<feature type="signal peptide" evidence="1">
    <location>
        <begin position="1"/>
        <end position="29"/>
    </location>
</feature>
<reference evidence="3" key="1">
    <citation type="journal article" date="2019" name="Int. J. Syst. Evol. Microbiol.">
        <title>The Global Catalogue of Microorganisms (GCM) 10K type strain sequencing project: providing services to taxonomists for standard genome sequencing and annotation.</title>
        <authorList>
            <consortium name="The Broad Institute Genomics Platform"/>
            <consortium name="The Broad Institute Genome Sequencing Center for Infectious Disease"/>
            <person name="Wu L."/>
            <person name="Ma J."/>
        </authorList>
    </citation>
    <scope>NUCLEOTIDE SEQUENCE [LARGE SCALE GENOMIC DNA]</scope>
    <source>
        <strain evidence="3">JCM 17839</strain>
    </source>
</reference>
<keyword evidence="3" id="KW-1185">Reference proteome</keyword>
<name>A0ABP8PCI4_9MICO</name>
<evidence type="ECO:0000313" key="2">
    <source>
        <dbReference type="EMBL" id="GAA4483964.1"/>
    </source>
</evidence>
<organism evidence="2 3">
    <name type="scientific">Microbacterium panaciterrae</name>
    <dbReference type="NCBI Taxonomy" id="985759"/>
    <lineage>
        <taxon>Bacteria</taxon>
        <taxon>Bacillati</taxon>
        <taxon>Actinomycetota</taxon>
        <taxon>Actinomycetes</taxon>
        <taxon>Micrococcales</taxon>
        <taxon>Microbacteriaceae</taxon>
        <taxon>Microbacterium</taxon>
    </lineage>
</organism>
<accession>A0ABP8PCI4</accession>
<sequence>MNVRRLGAALAAVAIAAVFAVAVPSAANAVTAPPAPVEPVPVLPSVASKTVGAGLATDAQRNLAISAAKARLAATTGVTTADVVVPLTKAATVARVGSPVGVLLIAPSIGWGLGQGGLVAYAAATGTDYQKMVCDTPEWYQGTNAFLSFGITPDCKSTVITPNADQIASYTLTYGGGAVVYSSVGTYGYWCWSSSVPAGNVAVWKVNAGDAGWANMNGGSSYCPSGKLWTNPAPPVIGVKRASDGVIVASATGVVPDPVRTPSCKITWSDSTTTTGTGSTYKDSTGLPMSAAGLGCEQAYVSKPGGGPALLPSTIEVDSTDAAGAKTQISKQDVPAFTATETKSMSPSVPGAGLVLRKTIGTVTDSCNTWAADCTNWWTKTSAGTVETVGTETFKCTFGGDPVSLDQCGVYRHTFDTQTATPTITDPATGTDTLWIAKPNPVNTANPGALVGDDPTGQCVAEWPSAPDPIAWVLLPMKCALVWAFVPRTSVLTATQTAIATAWAPTIVGRLPTVVSTAIVVPAGGSGCQGPHVQIPLHLAGANADYDGYPLSACADPAASIASWARLIGSAILIWFTGLGIIRRASSVVHAPGVGSAGGGDG</sequence>
<dbReference type="EMBL" id="BAABGP010000010">
    <property type="protein sequence ID" value="GAA4483964.1"/>
    <property type="molecule type" value="Genomic_DNA"/>
</dbReference>
<gene>
    <name evidence="2" type="ORF">GCM10023171_16250</name>
</gene>
<evidence type="ECO:0000313" key="3">
    <source>
        <dbReference type="Proteomes" id="UP001500731"/>
    </source>
</evidence>
<proteinExistence type="predicted"/>